<keyword evidence="2" id="KW-0812">Transmembrane</keyword>
<evidence type="ECO:0000256" key="1">
    <source>
        <dbReference type="SAM" id="MobiDB-lite"/>
    </source>
</evidence>
<proteinExistence type="predicted"/>
<feature type="transmembrane region" description="Helical" evidence="2">
    <location>
        <begin position="104"/>
        <end position="125"/>
    </location>
</feature>
<feature type="region of interest" description="Disordered" evidence="1">
    <location>
        <begin position="36"/>
        <end position="60"/>
    </location>
</feature>
<comment type="caution">
    <text evidence="3">The sequence shown here is derived from an EMBL/GenBank/DDBJ whole genome shotgun (WGS) entry which is preliminary data.</text>
</comment>
<dbReference type="AlphaFoldDB" id="A0A9D1KF64"/>
<evidence type="ECO:0000313" key="3">
    <source>
        <dbReference type="EMBL" id="HIT40976.1"/>
    </source>
</evidence>
<dbReference type="PANTHER" id="PTHR38454:SF1">
    <property type="entry name" value="INTEGRAL MEMBRANE PROTEIN"/>
    <property type="match status" value="1"/>
</dbReference>
<feature type="transmembrane region" description="Helical" evidence="2">
    <location>
        <begin position="289"/>
        <end position="309"/>
    </location>
</feature>
<feature type="transmembrane region" description="Helical" evidence="2">
    <location>
        <begin position="225"/>
        <end position="244"/>
    </location>
</feature>
<dbReference type="Proteomes" id="UP000886860">
    <property type="component" value="Unassembled WGS sequence"/>
</dbReference>
<evidence type="ECO:0000256" key="2">
    <source>
        <dbReference type="SAM" id="Phobius"/>
    </source>
</evidence>
<feature type="transmembrane region" description="Helical" evidence="2">
    <location>
        <begin position="502"/>
        <end position="521"/>
    </location>
</feature>
<dbReference type="EMBL" id="DVKS01000045">
    <property type="protein sequence ID" value="HIT40976.1"/>
    <property type="molecule type" value="Genomic_DNA"/>
</dbReference>
<feature type="transmembrane region" description="Helical" evidence="2">
    <location>
        <begin position="478"/>
        <end position="496"/>
    </location>
</feature>
<dbReference type="PANTHER" id="PTHR38454">
    <property type="entry name" value="INTEGRAL MEMBRANE PROTEIN-RELATED"/>
    <property type="match status" value="1"/>
</dbReference>
<feature type="transmembrane region" description="Helical" evidence="2">
    <location>
        <begin position="449"/>
        <end position="466"/>
    </location>
</feature>
<sequence length="977" mass="109894">MTRYEGEEKMKAPDIETISQELEDAILQMENRNERITSVVGPEPEPAVEESAGGTKIRRQPGKKRVSFLPAGERQKKYRREQRAGFQMGKAGYLDEGLIKPGDAYAAAFLIPVLVMIIIFIQRGIFPFGEESFLRTDMYHQYAPFFSEFQYKLKNGGSLLYSWDVGLGVNFAALYAYYLASPFNWLLILCPKSLIIEFMTYLIVIKIGLAGLSQTYYLRKHFNCQSFGAAFFGIFYALSGYMAAYSWNIMWLDCIVLFPLILLGLERLVKQGRWGMYCICLGLSILSNYYISIMICIYMVLYFIALLIMEKRKTLKEYGKTFLRFCLSSLGAGGFAAAVLVPEVMALQSTASGSSTFPKTFSSYFSIIDMISRHMGNVEVEIGLDHWPNIYCGVAVLIFFLLYLVCRKISVREKVVSCSLLLFFYLSFSVNVLNFIWHGFHYPNSLPCRQSFIYICLLLTMCFHAYRKLDSIPWKHRILAFWGAVAFVLIAEQTVTDDAFHFIVFYVAVFFLALYAGLMYLHQKGVNRNVLVLLALGLVSVEAAINTTVTSVTTTSRTAYTQDNDDVRELVENGIPKNTFYRVEKISRKTKNDGAWMNFPSVSLFSSVANADLSDWFRQMGCESSTNAYSITGSTPLVNSLLSVRYALYSEIPHESSLLTFLAESGETYLYENAYTLPLGFMLPELLESEFYTDSGTPAEVQNQLASFLGCSPVLTDAWGEVNSQSFRFTPDRDGEYYVYVINKAIEEVTVNTGEESRTFEHVNRGYFLELGWLPAGQEVLVTCSGDEILDARAYRFEEDALGEVYEALKDGGLTVTRWQDTRIEGTVQAAEAGTMFTSIPYDEGWTVLVDGSPVTGRKVLNAFLGFDVPQGAHSVTLTYFPPGLTAGLILSGASILCIGAAFGVSHFYRKKSGAYDGADGYDETAASDEGWLDEDLDTDLDIDLDFGLDEDFGYEAYPDEEIPSDLDRKSERRTER</sequence>
<protein>
    <submittedName>
        <fullName evidence="3">YfhO family protein</fullName>
    </submittedName>
</protein>
<feature type="transmembrane region" description="Helical" evidence="2">
    <location>
        <begin position="387"/>
        <end position="406"/>
    </location>
</feature>
<keyword evidence="2" id="KW-1133">Transmembrane helix</keyword>
<feature type="transmembrane region" description="Helical" evidence="2">
    <location>
        <begin position="530"/>
        <end position="549"/>
    </location>
</feature>
<feature type="transmembrane region" description="Helical" evidence="2">
    <location>
        <begin position="251"/>
        <end position="269"/>
    </location>
</feature>
<accession>A0A9D1KF64</accession>
<reference evidence="3" key="2">
    <citation type="journal article" date="2021" name="PeerJ">
        <title>Extensive microbial diversity within the chicken gut microbiome revealed by metagenomics and culture.</title>
        <authorList>
            <person name="Gilroy R."/>
            <person name="Ravi A."/>
            <person name="Getino M."/>
            <person name="Pursley I."/>
            <person name="Horton D.L."/>
            <person name="Alikhan N.F."/>
            <person name="Baker D."/>
            <person name="Gharbi K."/>
            <person name="Hall N."/>
            <person name="Watson M."/>
            <person name="Adriaenssens E.M."/>
            <person name="Foster-Nyarko E."/>
            <person name="Jarju S."/>
            <person name="Secka A."/>
            <person name="Antonio M."/>
            <person name="Oren A."/>
            <person name="Chaudhuri R.R."/>
            <person name="La Ragione R."/>
            <person name="Hildebrand F."/>
            <person name="Pallen M.J."/>
        </authorList>
    </citation>
    <scope>NUCLEOTIDE SEQUENCE</scope>
    <source>
        <strain evidence="3">CHK123-3438</strain>
    </source>
</reference>
<organism evidence="3 4">
    <name type="scientific">Candidatus Caccovicinus merdipullorum</name>
    <dbReference type="NCBI Taxonomy" id="2840724"/>
    <lineage>
        <taxon>Bacteria</taxon>
        <taxon>Bacillati</taxon>
        <taxon>Bacillota</taxon>
        <taxon>Clostridia</taxon>
        <taxon>Eubacteriales</taxon>
        <taxon>Candidatus Caccovicinus</taxon>
    </lineage>
</organism>
<feature type="transmembrane region" description="Helical" evidence="2">
    <location>
        <begin position="885"/>
        <end position="905"/>
    </location>
</feature>
<dbReference type="InterPro" id="IPR018580">
    <property type="entry name" value="Uncharacterised_YfhO"/>
</dbReference>
<keyword evidence="2" id="KW-0472">Membrane</keyword>
<reference evidence="3" key="1">
    <citation type="submission" date="2020-10" db="EMBL/GenBank/DDBJ databases">
        <authorList>
            <person name="Gilroy R."/>
        </authorList>
    </citation>
    <scope>NUCLEOTIDE SEQUENCE</scope>
    <source>
        <strain evidence="3">CHK123-3438</strain>
    </source>
</reference>
<dbReference type="Pfam" id="PF09586">
    <property type="entry name" value="YfhO"/>
    <property type="match status" value="2"/>
</dbReference>
<feature type="transmembrane region" description="Helical" evidence="2">
    <location>
        <begin position="418"/>
        <end position="437"/>
    </location>
</feature>
<feature type="transmembrane region" description="Helical" evidence="2">
    <location>
        <begin position="185"/>
        <end position="205"/>
    </location>
</feature>
<feature type="transmembrane region" description="Helical" evidence="2">
    <location>
        <begin position="321"/>
        <end position="341"/>
    </location>
</feature>
<gene>
    <name evidence="3" type="ORF">IAB60_02565</name>
</gene>
<name>A0A9D1KF64_9FIRM</name>
<evidence type="ECO:0000313" key="4">
    <source>
        <dbReference type="Proteomes" id="UP000886860"/>
    </source>
</evidence>
<feature type="transmembrane region" description="Helical" evidence="2">
    <location>
        <begin position="160"/>
        <end position="178"/>
    </location>
</feature>